<evidence type="ECO:0000256" key="2">
    <source>
        <dbReference type="ARBA" id="ARBA00022729"/>
    </source>
</evidence>
<dbReference type="InterPro" id="IPR006710">
    <property type="entry name" value="Glyco_hydro_43"/>
</dbReference>
<evidence type="ECO:0000256" key="5">
    <source>
        <dbReference type="RuleBase" id="RU361187"/>
    </source>
</evidence>
<keyword evidence="3 5" id="KW-0378">Hydrolase</keyword>
<dbReference type="Gene3D" id="2.115.10.20">
    <property type="entry name" value="Glycosyl hydrolase domain, family 43"/>
    <property type="match status" value="1"/>
</dbReference>
<dbReference type="InterPro" id="IPR051795">
    <property type="entry name" value="Glycosyl_Hydrlase_43"/>
</dbReference>
<evidence type="ECO:0000256" key="3">
    <source>
        <dbReference type="ARBA" id="ARBA00022801"/>
    </source>
</evidence>
<organism evidence="7 8">
    <name type="scientific">Aspergillus pseudoustus</name>
    <dbReference type="NCBI Taxonomy" id="1810923"/>
    <lineage>
        <taxon>Eukaryota</taxon>
        <taxon>Fungi</taxon>
        <taxon>Dikarya</taxon>
        <taxon>Ascomycota</taxon>
        <taxon>Pezizomycotina</taxon>
        <taxon>Eurotiomycetes</taxon>
        <taxon>Eurotiomycetidae</taxon>
        <taxon>Eurotiales</taxon>
        <taxon>Aspergillaceae</taxon>
        <taxon>Aspergillus</taxon>
        <taxon>Aspergillus subgen. Nidulantes</taxon>
    </lineage>
</organism>
<reference evidence="7 8" key="1">
    <citation type="submission" date="2024-07" db="EMBL/GenBank/DDBJ databases">
        <title>Section-level genome sequencing and comparative genomics of Aspergillus sections Usti and Cavernicolus.</title>
        <authorList>
            <consortium name="Lawrence Berkeley National Laboratory"/>
            <person name="Nybo J.L."/>
            <person name="Vesth T.C."/>
            <person name="Theobald S."/>
            <person name="Frisvad J.C."/>
            <person name="Larsen T.O."/>
            <person name="Kjaerboelling I."/>
            <person name="Rothschild-Mancinelli K."/>
            <person name="Lyhne E.K."/>
            <person name="Kogle M.E."/>
            <person name="Barry K."/>
            <person name="Clum A."/>
            <person name="Na H."/>
            <person name="Ledsgaard L."/>
            <person name="Lin J."/>
            <person name="Lipzen A."/>
            <person name="Kuo A."/>
            <person name="Riley R."/>
            <person name="Mondo S."/>
            <person name="Labutti K."/>
            <person name="Haridas S."/>
            <person name="Pangalinan J."/>
            <person name="Salamov A.A."/>
            <person name="Simmons B.A."/>
            <person name="Magnuson J.K."/>
            <person name="Chen J."/>
            <person name="Drula E."/>
            <person name="Henrissat B."/>
            <person name="Wiebenga A."/>
            <person name="Lubbers R.J."/>
            <person name="Gomes A.C."/>
            <person name="Makela M.R."/>
            <person name="Stajich J."/>
            <person name="Grigoriev I.V."/>
            <person name="Mortensen U.H."/>
            <person name="De Vries R.P."/>
            <person name="Baker S.E."/>
            <person name="Andersen M.R."/>
        </authorList>
    </citation>
    <scope>NUCLEOTIDE SEQUENCE [LARGE SCALE GENOMIC DNA]</scope>
    <source>
        <strain evidence="7 8">CBS 123904</strain>
    </source>
</reference>
<sequence>MSSKTRYTNPILRGFNPDPSIIRVADDYFLVTSTFEYFPAIPIYHSTNLLNWTLIGHVLTRREQIDMRTTEPSGGIWAPTIRYREEKNGKGRFFVSVGCTQRFRPKEWDIVIPRGFYVTTVDIWKRGSWSDPVFFDVPGIDQDLFFDNNGKTYLSAVNQITRPGTAKHGLGLATFTTEIDLATGRCLTQPKCNAVSHHGIGIAEGPHIFQKDGYYYLSTAEGGTDEGHQQWIRRSKVGPLGPWENAPMRVNPILNNGEDSEVRCTGHLDFVETSSGEWVAVFLGVRVHEGKLSTLGRETFLAPVTWKDGWPVVNGGEKISLEMEMESASDAGAVEQKVRTYWRDDFSSAELDLSWYHLRTPLKIEYSLADNPGSLSLYGNAYRIYDSEFPSMLLQKQPELSVDWRVGMRFSSQNPLEEAGTAIWWSQFSYASIGLRKSEEEEGMQVVFRGYNGKSEGDVFEETVHPLSPPTDPSQTPEIVLFIRARPTKYELLFSLPESSDVTKLGEITAAALTVRHPGRESPNTGAHFAIYAQGAYAMPCLRPAVFSFAEWKCV</sequence>
<dbReference type="EMBL" id="JBFXLU010000090">
    <property type="protein sequence ID" value="KAL2843362.1"/>
    <property type="molecule type" value="Genomic_DNA"/>
</dbReference>
<dbReference type="InterPro" id="IPR013320">
    <property type="entry name" value="ConA-like_dom_sf"/>
</dbReference>
<dbReference type="InterPro" id="IPR023296">
    <property type="entry name" value="Glyco_hydro_beta-prop_sf"/>
</dbReference>
<feature type="domain" description="Beta-xylosidase C-terminal Concanavalin A-like" evidence="6">
    <location>
        <begin position="343"/>
        <end position="552"/>
    </location>
</feature>
<dbReference type="CDD" id="cd18617">
    <property type="entry name" value="GH43_XynB-like"/>
    <property type="match status" value="1"/>
</dbReference>
<accession>A0ABR4JU96</accession>
<gene>
    <name evidence="7" type="ORF">BJY01DRAFT_264261</name>
</gene>
<keyword evidence="4 5" id="KW-0326">Glycosidase</keyword>
<name>A0ABR4JU96_9EURO</name>
<keyword evidence="8" id="KW-1185">Reference proteome</keyword>
<dbReference type="PANTHER" id="PTHR42812:SF16">
    <property type="entry name" value="HYDROLASE, PUTATIVE (AFU_ORTHOLOGUE AFUA_7G06110)-RELATED"/>
    <property type="match status" value="1"/>
</dbReference>
<evidence type="ECO:0000259" key="6">
    <source>
        <dbReference type="Pfam" id="PF17851"/>
    </source>
</evidence>
<keyword evidence="2" id="KW-0732">Signal</keyword>
<evidence type="ECO:0000256" key="1">
    <source>
        <dbReference type="ARBA" id="ARBA00009865"/>
    </source>
</evidence>
<dbReference type="InterPro" id="IPR041542">
    <property type="entry name" value="GH43_C2"/>
</dbReference>
<comment type="similarity">
    <text evidence="1 5">Belongs to the glycosyl hydrolase 43 family.</text>
</comment>
<comment type="caution">
    <text evidence="7">The sequence shown here is derived from an EMBL/GenBank/DDBJ whole genome shotgun (WGS) entry which is preliminary data.</text>
</comment>
<dbReference type="GO" id="GO:0016787">
    <property type="term" value="F:hydrolase activity"/>
    <property type="evidence" value="ECO:0007669"/>
    <property type="project" value="UniProtKB-KW"/>
</dbReference>
<evidence type="ECO:0000256" key="4">
    <source>
        <dbReference type="ARBA" id="ARBA00023295"/>
    </source>
</evidence>
<protein>
    <submittedName>
        <fullName evidence="7">Glycosyl hydrolase</fullName>
    </submittedName>
</protein>
<evidence type="ECO:0000313" key="8">
    <source>
        <dbReference type="Proteomes" id="UP001610446"/>
    </source>
</evidence>
<dbReference type="Pfam" id="PF17851">
    <property type="entry name" value="GH43_C2"/>
    <property type="match status" value="1"/>
</dbReference>
<proteinExistence type="inferred from homology"/>
<dbReference type="SUPFAM" id="SSF75005">
    <property type="entry name" value="Arabinanase/levansucrase/invertase"/>
    <property type="match status" value="1"/>
</dbReference>
<dbReference type="SUPFAM" id="SSF49899">
    <property type="entry name" value="Concanavalin A-like lectins/glucanases"/>
    <property type="match status" value="1"/>
</dbReference>
<dbReference type="Pfam" id="PF04616">
    <property type="entry name" value="Glyco_hydro_43"/>
    <property type="match status" value="1"/>
</dbReference>
<evidence type="ECO:0000313" key="7">
    <source>
        <dbReference type="EMBL" id="KAL2843362.1"/>
    </source>
</evidence>
<dbReference type="Proteomes" id="UP001610446">
    <property type="component" value="Unassembled WGS sequence"/>
</dbReference>
<dbReference type="Gene3D" id="2.60.120.200">
    <property type="match status" value="1"/>
</dbReference>
<dbReference type="PANTHER" id="PTHR42812">
    <property type="entry name" value="BETA-XYLOSIDASE"/>
    <property type="match status" value="1"/>
</dbReference>